<dbReference type="KEGG" id="pmrn:116947013"/>
<proteinExistence type="predicted"/>
<gene>
    <name evidence="3" type="primary">LOC116947013</name>
</gene>
<evidence type="ECO:0000256" key="1">
    <source>
        <dbReference type="SAM" id="Phobius"/>
    </source>
</evidence>
<keyword evidence="1" id="KW-1133">Transmembrane helix</keyword>
<feature type="transmembrane region" description="Helical" evidence="1">
    <location>
        <begin position="83"/>
        <end position="112"/>
    </location>
</feature>
<dbReference type="AlphaFoldDB" id="A0AAJ7THV3"/>
<reference evidence="3" key="1">
    <citation type="submission" date="2025-08" db="UniProtKB">
        <authorList>
            <consortium name="RefSeq"/>
        </authorList>
    </citation>
    <scope>IDENTIFICATION</scope>
    <source>
        <tissue evidence="3">Sperm</tissue>
    </source>
</reference>
<name>A0AAJ7THV3_PETMA</name>
<dbReference type="RefSeq" id="XP_032818248.1">
    <property type="nucleotide sequence ID" value="XM_032962357.1"/>
</dbReference>
<sequence>MENVTVIADNTTINDLDDFCSDFEYYTISIINDSSFSCIHRCDANSPKPYCANGGECNATVLTPECVCLPTSIFWHRDSQCNLFANAAAIAGITVPLVLLLIIIVIVVVLMLMRRAHTKTFSVESSCSSFSRHSTLSFGSFKALPEWQDNPNYDVHVEDVREEGTSHMASCNCLWTLSE</sequence>
<keyword evidence="1" id="KW-0812">Transmembrane</keyword>
<organism evidence="2 3">
    <name type="scientific">Petromyzon marinus</name>
    <name type="common">Sea lamprey</name>
    <dbReference type="NCBI Taxonomy" id="7757"/>
    <lineage>
        <taxon>Eukaryota</taxon>
        <taxon>Metazoa</taxon>
        <taxon>Chordata</taxon>
        <taxon>Craniata</taxon>
        <taxon>Vertebrata</taxon>
        <taxon>Cyclostomata</taxon>
        <taxon>Hyperoartia</taxon>
        <taxon>Petromyzontiformes</taxon>
        <taxon>Petromyzontidae</taxon>
        <taxon>Petromyzon</taxon>
    </lineage>
</organism>
<accession>A0AAJ7THV3</accession>
<protein>
    <submittedName>
        <fullName evidence="3">Mucin-12-like</fullName>
    </submittedName>
</protein>
<evidence type="ECO:0000313" key="2">
    <source>
        <dbReference type="Proteomes" id="UP001318040"/>
    </source>
</evidence>
<dbReference type="Proteomes" id="UP001318040">
    <property type="component" value="Chromosome 28"/>
</dbReference>
<evidence type="ECO:0000313" key="3">
    <source>
        <dbReference type="RefSeq" id="XP_032818248.1"/>
    </source>
</evidence>
<keyword evidence="1" id="KW-0472">Membrane</keyword>
<keyword evidence="2" id="KW-1185">Reference proteome</keyword>